<evidence type="ECO:0000256" key="9">
    <source>
        <dbReference type="RuleBase" id="RU369079"/>
    </source>
</evidence>
<evidence type="ECO:0000256" key="7">
    <source>
        <dbReference type="ARBA" id="ARBA00023136"/>
    </source>
</evidence>
<proteinExistence type="inferred from homology"/>
<feature type="transmembrane region" description="Helical" evidence="9">
    <location>
        <begin position="135"/>
        <end position="156"/>
    </location>
</feature>
<dbReference type="RefSeq" id="WP_101498694.1">
    <property type="nucleotide sequence ID" value="NZ_CP025583.1"/>
</dbReference>
<evidence type="ECO:0000256" key="1">
    <source>
        <dbReference type="ARBA" id="ARBA00004429"/>
    </source>
</evidence>
<evidence type="ECO:0000256" key="6">
    <source>
        <dbReference type="ARBA" id="ARBA00022989"/>
    </source>
</evidence>
<feature type="domain" description="Tripartite ATP-independent periplasmic transporters DctQ component" evidence="10">
    <location>
        <begin position="72"/>
        <end position="199"/>
    </location>
</feature>
<feature type="transmembrane region" description="Helical" evidence="9">
    <location>
        <begin position="98"/>
        <end position="114"/>
    </location>
</feature>
<feature type="transmembrane region" description="Helical" evidence="9">
    <location>
        <begin position="62"/>
        <end position="86"/>
    </location>
</feature>
<reference evidence="12" key="1">
    <citation type="submission" date="2017-12" db="EMBL/GenBank/DDBJ databases">
        <title>Genomic analysis of Paracoccus sp. CBA4604.</title>
        <authorList>
            <person name="Roh S.W."/>
            <person name="Kim J.Y."/>
            <person name="Kim J.S."/>
        </authorList>
    </citation>
    <scope>NUCLEOTIDE SEQUENCE [LARGE SCALE GENOMIC DNA]</scope>
    <source>
        <strain evidence="12">CBA4604</strain>
    </source>
</reference>
<accession>A0A2K9MCG0</accession>
<evidence type="ECO:0000256" key="5">
    <source>
        <dbReference type="ARBA" id="ARBA00022692"/>
    </source>
</evidence>
<evidence type="ECO:0000256" key="2">
    <source>
        <dbReference type="ARBA" id="ARBA00022448"/>
    </source>
</evidence>
<feature type="transmembrane region" description="Helical" evidence="9">
    <location>
        <begin position="176"/>
        <end position="196"/>
    </location>
</feature>
<evidence type="ECO:0000256" key="4">
    <source>
        <dbReference type="ARBA" id="ARBA00022519"/>
    </source>
</evidence>
<comment type="function">
    <text evidence="9">Part of the tripartite ATP-independent periplasmic (TRAP) transport system.</text>
</comment>
<keyword evidence="7 9" id="KW-0472">Membrane</keyword>
<dbReference type="EMBL" id="CP025583">
    <property type="protein sequence ID" value="AUM73310.1"/>
    <property type="molecule type" value="Genomic_DNA"/>
</dbReference>
<dbReference type="GO" id="GO:0005886">
    <property type="term" value="C:plasma membrane"/>
    <property type="evidence" value="ECO:0007669"/>
    <property type="project" value="UniProtKB-SubCell"/>
</dbReference>
<evidence type="ECO:0000256" key="3">
    <source>
        <dbReference type="ARBA" id="ARBA00022475"/>
    </source>
</evidence>
<dbReference type="Pfam" id="PF04290">
    <property type="entry name" value="DctQ"/>
    <property type="match status" value="1"/>
</dbReference>
<keyword evidence="5 9" id="KW-0812">Transmembrane</keyword>
<dbReference type="KEGG" id="paru:CYR75_02490"/>
<keyword evidence="6 9" id="KW-1133">Transmembrane helix</keyword>
<keyword evidence="3" id="KW-1003">Cell membrane</keyword>
<sequence length="225" mass="24644">MAASQPLIPPRERAGPELDPDLLAQAESQAQVVDDDIDDSAYRSGLPGILGIVDVAVARVEAVLLASGVLLMALNTVSNVVGRFVFGSSIMFTEELNRALIILITFAGISYAARHGRHIRMSAFFDAMPFRPRKLLMTLIATITAAGMFLLFWYSVDYVLAQASRGRLLPALSIPQWWIIVWVPVGFFLTGLQYGLTAIKNVIDPAIWLSTSTLEGYDDSNEEEV</sequence>
<comment type="subcellular location">
    <subcellularLocation>
        <location evidence="1 9">Cell inner membrane</location>
        <topology evidence="1 9">Multi-pass membrane protein</topology>
    </subcellularLocation>
</comment>
<evidence type="ECO:0000259" key="10">
    <source>
        <dbReference type="Pfam" id="PF04290"/>
    </source>
</evidence>
<protein>
    <recommendedName>
        <fullName evidence="9">TRAP transporter small permease protein</fullName>
    </recommendedName>
</protein>
<evidence type="ECO:0000313" key="11">
    <source>
        <dbReference type="EMBL" id="AUM73310.1"/>
    </source>
</evidence>
<dbReference type="InterPro" id="IPR055348">
    <property type="entry name" value="DctQ"/>
</dbReference>
<evidence type="ECO:0000256" key="8">
    <source>
        <dbReference type="ARBA" id="ARBA00038436"/>
    </source>
</evidence>
<dbReference type="GO" id="GO:0022857">
    <property type="term" value="F:transmembrane transporter activity"/>
    <property type="evidence" value="ECO:0007669"/>
    <property type="project" value="UniProtKB-UniRule"/>
</dbReference>
<dbReference type="AlphaFoldDB" id="A0A2K9MCG0"/>
<dbReference type="PANTHER" id="PTHR35011">
    <property type="entry name" value="2,3-DIKETO-L-GULONATE TRAP TRANSPORTER SMALL PERMEASE PROTEIN YIAM"/>
    <property type="match status" value="1"/>
</dbReference>
<name>A0A2K9MCG0_9RHOB</name>
<comment type="subunit">
    <text evidence="9">The complex comprises the extracytoplasmic solute receptor protein and the two transmembrane proteins.</text>
</comment>
<evidence type="ECO:0000313" key="12">
    <source>
        <dbReference type="Proteomes" id="UP000234882"/>
    </source>
</evidence>
<keyword evidence="4 9" id="KW-0997">Cell inner membrane</keyword>
<keyword evidence="12" id="KW-1185">Reference proteome</keyword>
<comment type="similarity">
    <text evidence="8 9">Belongs to the TRAP transporter small permease family.</text>
</comment>
<gene>
    <name evidence="11" type="ORF">CYR75_02490</name>
</gene>
<organism evidence="11 12">
    <name type="scientific">Paracoccus jeotgali</name>
    <dbReference type="NCBI Taxonomy" id="2065379"/>
    <lineage>
        <taxon>Bacteria</taxon>
        <taxon>Pseudomonadati</taxon>
        <taxon>Pseudomonadota</taxon>
        <taxon>Alphaproteobacteria</taxon>
        <taxon>Rhodobacterales</taxon>
        <taxon>Paracoccaceae</taxon>
        <taxon>Paracoccus</taxon>
    </lineage>
</organism>
<dbReference type="InterPro" id="IPR007387">
    <property type="entry name" value="TRAP_DctQ"/>
</dbReference>
<dbReference type="Proteomes" id="UP000234882">
    <property type="component" value="Chromosome"/>
</dbReference>
<keyword evidence="2 9" id="KW-0813">Transport</keyword>
<dbReference type="OrthoDB" id="5465095at2"/>